<evidence type="ECO:0000256" key="5">
    <source>
        <dbReference type="ARBA" id="ARBA00023136"/>
    </source>
</evidence>
<evidence type="ECO:0000256" key="2">
    <source>
        <dbReference type="ARBA" id="ARBA00009877"/>
    </source>
</evidence>
<evidence type="ECO:0008006" key="9">
    <source>
        <dbReference type="Google" id="ProtNLM"/>
    </source>
</evidence>
<name>A0AAD7NZ70_9AGAR</name>
<dbReference type="Proteomes" id="UP001215598">
    <property type="component" value="Unassembled WGS sequence"/>
</dbReference>
<evidence type="ECO:0000256" key="3">
    <source>
        <dbReference type="ARBA" id="ARBA00022692"/>
    </source>
</evidence>
<reference evidence="7" key="1">
    <citation type="submission" date="2023-03" db="EMBL/GenBank/DDBJ databases">
        <title>Massive genome expansion in bonnet fungi (Mycena s.s.) driven by repeated elements and novel gene families across ecological guilds.</title>
        <authorList>
            <consortium name="Lawrence Berkeley National Laboratory"/>
            <person name="Harder C.B."/>
            <person name="Miyauchi S."/>
            <person name="Viragh M."/>
            <person name="Kuo A."/>
            <person name="Thoen E."/>
            <person name="Andreopoulos B."/>
            <person name="Lu D."/>
            <person name="Skrede I."/>
            <person name="Drula E."/>
            <person name="Henrissat B."/>
            <person name="Morin E."/>
            <person name="Kohler A."/>
            <person name="Barry K."/>
            <person name="LaButti K."/>
            <person name="Morin E."/>
            <person name="Salamov A."/>
            <person name="Lipzen A."/>
            <person name="Mereny Z."/>
            <person name="Hegedus B."/>
            <person name="Baldrian P."/>
            <person name="Stursova M."/>
            <person name="Weitz H."/>
            <person name="Taylor A."/>
            <person name="Grigoriev I.V."/>
            <person name="Nagy L.G."/>
            <person name="Martin F."/>
            <person name="Kauserud H."/>
        </authorList>
    </citation>
    <scope>NUCLEOTIDE SEQUENCE</scope>
    <source>
        <strain evidence="7">CBHHK182m</strain>
    </source>
</reference>
<feature type="non-terminal residue" evidence="7">
    <location>
        <position position="265"/>
    </location>
</feature>
<keyword evidence="3 6" id="KW-0812">Transmembrane</keyword>
<organism evidence="7 8">
    <name type="scientific">Mycena metata</name>
    <dbReference type="NCBI Taxonomy" id="1033252"/>
    <lineage>
        <taxon>Eukaryota</taxon>
        <taxon>Fungi</taxon>
        <taxon>Dikarya</taxon>
        <taxon>Basidiomycota</taxon>
        <taxon>Agaricomycotina</taxon>
        <taxon>Agaricomycetes</taxon>
        <taxon>Agaricomycetidae</taxon>
        <taxon>Agaricales</taxon>
        <taxon>Marasmiineae</taxon>
        <taxon>Mycenaceae</taxon>
        <taxon>Mycena</taxon>
    </lineage>
</organism>
<feature type="transmembrane region" description="Helical" evidence="6">
    <location>
        <begin position="120"/>
        <end position="141"/>
    </location>
</feature>
<dbReference type="GO" id="GO:0032979">
    <property type="term" value="P:protein insertion into mitochondrial inner membrane from matrix"/>
    <property type="evidence" value="ECO:0007669"/>
    <property type="project" value="TreeGrafter"/>
</dbReference>
<evidence type="ECO:0000313" key="8">
    <source>
        <dbReference type="Proteomes" id="UP001215598"/>
    </source>
</evidence>
<comment type="caution">
    <text evidence="7">The sequence shown here is derived from an EMBL/GenBank/DDBJ whole genome shotgun (WGS) entry which is preliminary data.</text>
</comment>
<feature type="transmembrane region" description="Helical" evidence="6">
    <location>
        <begin position="30"/>
        <end position="52"/>
    </location>
</feature>
<keyword evidence="5 6" id="KW-0472">Membrane</keyword>
<comment type="subcellular location">
    <subcellularLocation>
        <location evidence="1">Membrane</location>
        <topology evidence="1">Multi-pass membrane protein</topology>
    </subcellularLocation>
</comment>
<dbReference type="GO" id="GO:0005743">
    <property type="term" value="C:mitochondrial inner membrane"/>
    <property type="evidence" value="ECO:0007669"/>
    <property type="project" value="TreeGrafter"/>
</dbReference>
<feature type="transmembrane region" description="Helical" evidence="6">
    <location>
        <begin position="227"/>
        <end position="249"/>
    </location>
</feature>
<comment type="similarity">
    <text evidence="2">Belongs to the OXA1/ALB3/YidC family.</text>
</comment>
<feature type="non-terminal residue" evidence="7">
    <location>
        <position position="1"/>
    </location>
</feature>
<protein>
    <recommendedName>
        <fullName evidence="9">Cytochrome oxidase biogenesis protein</fullName>
    </recommendedName>
</protein>
<dbReference type="GO" id="GO:0033617">
    <property type="term" value="P:mitochondrial respiratory chain complex IV assembly"/>
    <property type="evidence" value="ECO:0007669"/>
    <property type="project" value="TreeGrafter"/>
</dbReference>
<dbReference type="AlphaFoldDB" id="A0AAD7NZ70"/>
<sequence length="265" mass="29846">PLNKRYFIQSLCDGFLDLAVALPYPPSVPAYSATIILVTVASRLVLFPVALWSRNTVRRIEDVVLPELERLKPVISKQIVEDMKKEAIPKELLVREKLRRIHVLRFIAKRLLAEHNLRPGLAMVASPVSQLPVFVVMTMVFNRLAQEPTPFDSEAFFTLTTLNHTDSTLTLPIILGMITMLNVDANSWFMSTVQKDRLQKIEESRAAQLAAGKRPSFHLQRAIKSSLNYLSVFRIILAAISPGSVVLYWTTSAACGLIQTFILDY</sequence>
<proteinExistence type="inferred from homology"/>
<evidence type="ECO:0000256" key="6">
    <source>
        <dbReference type="SAM" id="Phobius"/>
    </source>
</evidence>
<accession>A0AAD7NZ70</accession>
<keyword evidence="4 6" id="KW-1133">Transmembrane helix</keyword>
<gene>
    <name evidence="7" type="ORF">B0H16DRAFT_1231097</name>
</gene>
<keyword evidence="8" id="KW-1185">Reference proteome</keyword>
<dbReference type="PANTHER" id="PTHR12428">
    <property type="entry name" value="OXA1"/>
    <property type="match status" value="1"/>
</dbReference>
<evidence type="ECO:0000256" key="1">
    <source>
        <dbReference type="ARBA" id="ARBA00004141"/>
    </source>
</evidence>
<dbReference type="PANTHER" id="PTHR12428:SF65">
    <property type="entry name" value="CYTOCHROME C OXIDASE ASSEMBLY PROTEIN COX18, MITOCHONDRIAL"/>
    <property type="match status" value="1"/>
</dbReference>
<evidence type="ECO:0000313" key="7">
    <source>
        <dbReference type="EMBL" id="KAJ7781139.1"/>
    </source>
</evidence>
<dbReference type="EMBL" id="JARKIB010000004">
    <property type="protein sequence ID" value="KAJ7781139.1"/>
    <property type="molecule type" value="Genomic_DNA"/>
</dbReference>
<dbReference type="GO" id="GO:0032977">
    <property type="term" value="F:membrane insertase activity"/>
    <property type="evidence" value="ECO:0007669"/>
    <property type="project" value="InterPro"/>
</dbReference>
<evidence type="ECO:0000256" key="4">
    <source>
        <dbReference type="ARBA" id="ARBA00022989"/>
    </source>
</evidence>
<dbReference type="InterPro" id="IPR001708">
    <property type="entry name" value="YidC/ALB3/OXA1/COX18"/>
</dbReference>
<feature type="transmembrane region" description="Helical" evidence="6">
    <location>
        <begin position="169"/>
        <end position="190"/>
    </location>
</feature>